<dbReference type="Proteomes" id="UP000322077">
    <property type="component" value="Unassembled WGS sequence"/>
</dbReference>
<dbReference type="EMBL" id="VTOU01000003">
    <property type="protein sequence ID" value="TZG26314.1"/>
    <property type="molecule type" value="Genomic_DNA"/>
</dbReference>
<proteinExistence type="predicted"/>
<name>A0A5D9C3J6_9SPHN</name>
<evidence type="ECO:0000313" key="3">
    <source>
        <dbReference type="Proteomes" id="UP000322077"/>
    </source>
</evidence>
<feature type="signal peptide" evidence="1">
    <location>
        <begin position="1"/>
        <end position="16"/>
    </location>
</feature>
<gene>
    <name evidence="2" type="ORF">FYJ91_15360</name>
</gene>
<evidence type="ECO:0000256" key="1">
    <source>
        <dbReference type="SAM" id="SignalP"/>
    </source>
</evidence>
<organism evidence="2 3">
    <name type="scientific">Sphingomonas montanisoli</name>
    <dbReference type="NCBI Taxonomy" id="2606412"/>
    <lineage>
        <taxon>Bacteria</taxon>
        <taxon>Pseudomonadati</taxon>
        <taxon>Pseudomonadota</taxon>
        <taxon>Alphaproteobacteria</taxon>
        <taxon>Sphingomonadales</taxon>
        <taxon>Sphingomonadaceae</taxon>
        <taxon>Sphingomonas</taxon>
    </lineage>
</organism>
<accession>A0A5D9C3J6</accession>
<feature type="chain" id="PRO_5022876263" description="Lipoprotein" evidence="1">
    <location>
        <begin position="17"/>
        <end position="163"/>
    </location>
</feature>
<dbReference type="AlphaFoldDB" id="A0A5D9C3J6"/>
<reference evidence="2 3" key="1">
    <citation type="submission" date="2019-08" db="EMBL/GenBank/DDBJ databases">
        <authorList>
            <person name="Wang G."/>
            <person name="Xu Z."/>
        </authorList>
    </citation>
    <scope>NUCLEOTIDE SEQUENCE [LARGE SCALE GENOMIC DNA]</scope>
    <source>
        <strain evidence="2 3">ZX</strain>
    </source>
</reference>
<keyword evidence="3" id="KW-1185">Reference proteome</keyword>
<sequence>MTMRAKLILIALPALALAGCEVKVGEKARDEGGNVSVSAERGVSIDAPGFKAKVDIPGIDIGGADMDIDGMKLFPGSKLANVNVVGKDGPGDKVTMGYTAPGAPAAVATYYQNAAKEAGFTGVSIDGTTVHATKDDGDKLTITAAPDGANTRGQILVVDTKAD</sequence>
<dbReference type="PROSITE" id="PS51257">
    <property type="entry name" value="PROKAR_LIPOPROTEIN"/>
    <property type="match status" value="1"/>
</dbReference>
<evidence type="ECO:0000313" key="2">
    <source>
        <dbReference type="EMBL" id="TZG26314.1"/>
    </source>
</evidence>
<keyword evidence="1" id="KW-0732">Signal</keyword>
<comment type="caution">
    <text evidence="2">The sequence shown here is derived from an EMBL/GenBank/DDBJ whole genome shotgun (WGS) entry which is preliminary data.</text>
</comment>
<evidence type="ECO:0008006" key="4">
    <source>
        <dbReference type="Google" id="ProtNLM"/>
    </source>
</evidence>
<protein>
    <recommendedName>
        <fullName evidence="4">Lipoprotein</fullName>
    </recommendedName>
</protein>